<name>A0A6I4UAP8_9SPHN</name>
<comment type="caution">
    <text evidence="3">The sequence shown here is derived from an EMBL/GenBank/DDBJ whole genome shotgun (WGS) entry which is preliminary data.</text>
</comment>
<reference evidence="2 5" key="2">
    <citation type="submission" date="2023-07" db="EMBL/GenBank/DDBJ databases">
        <title>Genomic Encyclopedia of Type Strains, Phase IV (KMG-IV): sequencing the most valuable type-strain genomes for metagenomic binning, comparative biology and taxonomic classification.</title>
        <authorList>
            <person name="Goeker M."/>
        </authorList>
    </citation>
    <scope>NUCLEOTIDE SEQUENCE [LARGE SCALE GENOMIC DNA]</scope>
    <source>
        <strain evidence="2 5">DSM 14432</strain>
    </source>
</reference>
<dbReference type="Proteomes" id="UP001238601">
    <property type="component" value="Unassembled WGS sequence"/>
</dbReference>
<gene>
    <name evidence="3" type="ORF">GRI55_09565</name>
    <name evidence="2" type="ORF">QOZ97_000474</name>
</gene>
<evidence type="ECO:0000313" key="2">
    <source>
        <dbReference type="EMBL" id="MDQ0564964.1"/>
    </source>
</evidence>
<feature type="compositionally biased region" description="Basic and acidic residues" evidence="1">
    <location>
        <begin position="119"/>
        <end position="128"/>
    </location>
</feature>
<evidence type="ECO:0000313" key="4">
    <source>
        <dbReference type="Proteomes" id="UP000439914"/>
    </source>
</evidence>
<dbReference type="EMBL" id="JAUSWK010000001">
    <property type="protein sequence ID" value="MDQ0564964.1"/>
    <property type="molecule type" value="Genomic_DNA"/>
</dbReference>
<dbReference type="RefSeq" id="WP_160766958.1">
    <property type="nucleotide sequence ID" value="NZ_JAUSWK010000001.1"/>
</dbReference>
<dbReference type="GeneID" id="93685317"/>
<organism evidence="3 4">
    <name type="scientific">Qipengyuania citrea</name>
    <dbReference type="NCBI Taxonomy" id="225971"/>
    <lineage>
        <taxon>Bacteria</taxon>
        <taxon>Pseudomonadati</taxon>
        <taxon>Pseudomonadota</taxon>
        <taxon>Alphaproteobacteria</taxon>
        <taxon>Sphingomonadales</taxon>
        <taxon>Erythrobacteraceae</taxon>
        <taxon>Qipengyuania</taxon>
    </lineage>
</organism>
<dbReference type="Proteomes" id="UP000439914">
    <property type="component" value="Unassembled WGS sequence"/>
</dbReference>
<keyword evidence="5" id="KW-1185">Reference proteome</keyword>
<dbReference type="EMBL" id="WTYG01000002">
    <property type="protein sequence ID" value="MXP36020.1"/>
    <property type="molecule type" value="Genomic_DNA"/>
</dbReference>
<evidence type="ECO:0000256" key="1">
    <source>
        <dbReference type="SAM" id="MobiDB-lite"/>
    </source>
</evidence>
<proteinExistence type="predicted"/>
<feature type="region of interest" description="Disordered" evidence="1">
    <location>
        <begin position="100"/>
        <end position="144"/>
    </location>
</feature>
<evidence type="ECO:0000313" key="5">
    <source>
        <dbReference type="Proteomes" id="UP001238601"/>
    </source>
</evidence>
<sequence length="144" mass="15688">MTKSKNTQAGTSRDGTALSLTEADAIVRRRREAMGKRLHDRPKAADLVRENLELIETMREAGYRQEDVVLLLLDVSDDAHKPDTLRKAIAASLGPWVQTNQEAATASTAEAHVSGSAKDAPHTEEGPEKTQVPARATFSEEDVL</sequence>
<accession>A0A6I4UAP8</accession>
<reference evidence="3 4" key="1">
    <citation type="submission" date="2019-12" db="EMBL/GenBank/DDBJ databases">
        <title>Genomic-based taxomic classification of the family Erythrobacteraceae.</title>
        <authorList>
            <person name="Xu L."/>
        </authorList>
    </citation>
    <scope>NUCLEOTIDE SEQUENCE [LARGE SCALE GENOMIC DNA]</scope>
    <source>
        <strain evidence="3 4">CGMCC 1.8703</strain>
    </source>
</reference>
<protein>
    <submittedName>
        <fullName evidence="3">Uncharacterized protein</fullName>
    </submittedName>
</protein>
<dbReference type="AlphaFoldDB" id="A0A6I4UAP8"/>
<evidence type="ECO:0000313" key="3">
    <source>
        <dbReference type="EMBL" id="MXP36020.1"/>
    </source>
</evidence>